<dbReference type="OrthoDB" id="62120at2759"/>
<keyword evidence="5 10" id="KW-0378">Hydrolase</keyword>
<dbReference type="InterPro" id="IPR050386">
    <property type="entry name" value="Glycosyl_hydrolase_5"/>
</dbReference>
<evidence type="ECO:0000313" key="12">
    <source>
        <dbReference type="EMBL" id="CDK28300.1"/>
    </source>
</evidence>
<proteinExistence type="inferred from homology"/>
<dbReference type="Gene3D" id="3.20.20.80">
    <property type="entry name" value="Glycosidases"/>
    <property type="match status" value="1"/>
</dbReference>
<comment type="similarity">
    <text evidence="2 10">Belongs to the glycosyl hydrolase 5 (cellulase A) family.</text>
</comment>
<reference evidence="12" key="2">
    <citation type="submission" date="2014-02" db="EMBL/GenBank/DDBJ databases">
        <title>Complete DNA sequence of /Kuraishia capsulata/ illustrates novel genomic features among budding yeasts (/Saccharomycotina/).</title>
        <authorList>
            <person name="Morales L."/>
            <person name="Noel B."/>
            <person name="Porcel B."/>
            <person name="Marcet-Houben M."/>
            <person name="Hullo M-F."/>
            <person name="Sacerdot C."/>
            <person name="Tekaia F."/>
            <person name="Leh-Louis V."/>
            <person name="Despons L."/>
            <person name="Khanna V."/>
            <person name="Aury J-M."/>
            <person name="Barbe V."/>
            <person name="Couloux A."/>
            <person name="Labadie K."/>
            <person name="Pelletier E."/>
            <person name="Souciet J-L."/>
            <person name="Boekhout T."/>
            <person name="Gabaldon T."/>
            <person name="Wincker P."/>
            <person name="Dujon B."/>
        </authorList>
    </citation>
    <scope>NUCLEOTIDE SEQUENCE</scope>
    <source>
        <strain evidence="12">CBS 1993</strain>
    </source>
</reference>
<evidence type="ECO:0000256" key="8">
    <source>
        <dbReference type="ARBA" id="ARBA00036824"/>
    </source>
</evidence>
<evidence type="ECO:0000256" key="4">
    <source>
        <dbReference type="ARBA" id="ARBA00022729"/>
    </source>
</evidence>
<dbReference type="RefSeq" id="XP_022460290.1">
    <property type="nucleotide sequence ID" value="XM_022601000.1"/>
</dbReference>
<keyword evidence="6 10" id="KW-0326">Glycosidase</keyword>
<dbReference type="HOGENOM" id="CLU_004624_0_1_1"/>
<dbReference type="GO" id="GO:0004338">
    <property type="term" value="F:glucan exo-1,3-beta-glucosidase activity"/>
    <property type="evidence" value="ECO:0007669"/>
    <property type="project" value="UniProtKB-EC"/>
</dbReference>
<comment type="subcellular location">
    <subcellularLocation>
        <location evidence="1">Secreted</location>
    </subcellularLocation>
</comment>
<keyword evidence="7" id="KW-0961">Cell wall biogenesis/degradation</keyword>
<dbReference type="STRING" id="1382522.W6MX55"/>
<dbReference type="GO" id="GO:0009986">
    <property type="term" value="C:cell surface"/>
    <property type="evidence" value="ECO:0007669"/>
    <property type="project" value="TreeGrafter"/>
</dbReference>
<keyword evidence="3" id="KW-0964">Secreted</keyword>
<dbReference type="InterPro" id="IPR017853">
    <property type="entry name" value="GH"/>
</dbReference>
<evidence type="ECO:0000259" key="11">
    <source>
        <dbReference type="Pfam" id="PF00150"/>
    </source>
</evidence>
<dbReference type="GeneID" id="34521678"/>
<evidence type="ECO:0000256" key="2">
    <source>
        <dbReference type="ARBA" id="ARBA00005641"/>
    </source>
</evidence>
<feature type="domain" description="Glycoside hydrolase family 5" evidence="11">
    <location>
        <begin position="1"/>
        <end position="228"/>
    </location>
</feature>
<dbReference type="Pfam" id="PF00150">
    <property type="entry name" value="Cellulase"/>
    <property type="match status" value="1"/>
</dbReference>
<keyword evidence="4" id="KW-0732">Signal</keyword>
<evidence type="ECO:0000256" key="6">
    <source>
        <dbReference type="ARBA" id="ARBA00023295"/>
    </source>
</evidence>
<dbReference type="PANTHER" id="PTHR31297">
    <property type="entry name" value="GLUCAN ENDO-1,6-BETA-GLUCOSIDASE B"/>
    <property type="match status" value="1"/>
</dbReference>
<evidence type="ECO:0000256" key="3">
    <source>
        <dbReference type="ARBA" id="ARBA00022525"/>
    </source>
</evidence>
<evidence type="ECO:0000256" key="7">
    <source>
        <dbReference type="ARBA" id="ARBA00023316"/>
    </source>
</evidence>
<reference evidence="12" key="1">
    <citation type="submission" date="2013-12" db="EMBL/GenBank/DDBJ databases">
        <authorList>
            <person name="Genoscope - CEA"/>
        </authorList>
    </citation>
    <scope>NUCLEOTIDE SEQUENCE</scope>
    <source>
        <strain evidence="12">CBS 1993</strain>
    </source>
</reference>
<gene>
    <name evidence="12" type="ORF">KUCA_T00004282001</name>
</gene>
<evidence type="ECO:0000256" key="1">
    <source>
        <dbReference type="ARBA" id="ARBA00004613"/>
    </source>
</evidence>
<dbReference type="SUPFAM" id="SSF51445">
    <property type="entry name" value="(Trans)glycosidases"/>
    <property type="match status" value="1"/>
</dbReference>
<evidence type="ECO:0000256" key="10">
    <source>
        <dbReference type="RuleBase" id="RU361153"/>
    </source>
</evidence>
<dbReference type="Proteomes" id="UP000019384">
    <property type="component" value="Unassembled WGS sequence"/>
</dbReference>
<evidence type="ECO:0000313" key="13">
    <source>
        <dbReference type="Proteomes" id="UP000019384"/>
    </source>
</evidence>
<keyword evidence="13" id="KW-1185">Reference proteome</keyword>
<dbReference type="PANTHER" id="PTHR31297:SF1">
    <property type="entry name" value="GLUCAN 1,3-BETA-GLUCOSIDASE I_II-RELATED"/>
    <property type="match status" value="1"/>
</dbReference>
<accession>W6MX55</accession>
<evidence type="ECO:0000256" key="9">
    <source>
        <dbReference type="ARBA" id="ARBA00038929"/>
    </source>
</evidence>
<dbReference type="GO" id="GO:0005576">
    <property type="term" value="C:extracellular region"/>
    <property type="evidence" value="ECO:0007669"/>
    <property type="project" value="UniProtKB-SubCell"/>
</dbReference>
<organism evidence="12 13">
    <name type="scientific">Kuraishia capsulata CBS 1993</name>
    <dbReference type="NCBI Taxonomy" id="1382522"/>
    <lineage>
        <taxon>Eukaryota</taxon>
        <taxon>Fungi</taxon>
        <taxon>Dikarya</taxon>
        <taxon>Ascomycota</taxon>
        <taxon>Saccharomycotina</taxon>
        <taxon>Pichiomycetes</taxon>
        <taxon>Pichiales</taxon>
        <taxon>Pichiaceae</taxon>
        <taxon>Kuraishia</taxon>
    </lineage>
</organism>
<dbReference type="GO" id="GO:0009251">
    <property type="term" value="P:glucan catabolic process"/>
    <property type="evidence" value="ECO:0007669"/>
    <property type="project" value="TreeGrafter"/>
</dbReference>
<dbReference type="EC" id="3.2.1.58" evidence="9"/>
<protein>
    <recommendedName>
        <fullName evidence="9">glucan 1,3-beta-glucosidase</fullName>
        <ecNumber evidence="9">3.2.1.58</ecNumber>
    </recommendedName>
</protein>
<dbReference type="EMBL" id="HG793129">
    <property type="protein sequence ID" value="CDK28300.1"/>
    <property type="molecule type" value="Genomic_DNA"/>
</dbReference>
<sequence length="355" mass="40549">MVRIPIGYWAFEQLDEDPYVYGQEDYLDKAIEWSRNHGLKVWIDLHGAPGSQNGFDNSGLSNRIDWQKKEENINMTLSVLNYISTKYGGKEYLDVITGIEILNEPLGPRLSMKKLHDFYKDAYYTLRETTDNNLVYHDAFQAVGYWDYRLNGHIVAANNTYSDLVNLSASVANSNYERVVIDYHHYEVFGVGELKDNIAEHLSSVKGYGHAVAGTRHPAVIGEWSAALTDCAPWLNGVRRGARYDATYLNDEFIGSCEGISDFSTWNSSFKESVGKFIEAQLDAYNMISGWVFWCYKTENAIEWDLSKLIEHDLFPQPLDKRVYTSLSVSLHQRFSRSTMILQLLLVLTAVCVLQ</sequence>
<dbReference type="InterPro" id="IPR001547">
    <property type="entry name" value="Glyco_hydro_5"/>
</dbReference>
<evidence type="ECO:0000256" key="5">
    <source>
        <dbReference type="ARBA" id="ARBA00022801"/>
    </source>
</evidence>
<comment type="catalytic activity">
    <reaction evidence="8">
        <text>Successive hydrolysis of beta-D-glucose units from the non-reducing ends of (1-&gt;3)-beta-D-glucans, releasing alpha-glucose.</text>
        <dbReference type="EC" id="3.2.1.58"/>
    </reaction>
</comment>
<name>W6MX55_9ASCO</name>
<dbReference type="GO" id="GO:0071555">
    <property type="term" value="P:cell wall organization"/>
    <property type="evidence" value="ECO:0007669"/>
    <property type="project" value="UniProtKB-KW"/>
</dbReference>
<dbReference type="AlphaFoldDB" id="W6MX55"/>